<dbReference type="InterPro" id="IPR052025">
    <property type="entry name" value="Xyloglucanase_GH74"/>
</dbReference>
<feature type="chain" id="PRO_5037794569" evidence="7">
    <location>
        <begin position="26"/>
        <end position="712"/>
    </location>
</feature>
<evidence type="ECO:0000256" key="3">
    <source>
        <dbReference type="ARBA" id="ARBA00023277"/>
    </source>
</evidence>
<dbReference type="AlphaFoldDB" id="A0A917J0Q4"/>
<evidence type="ECO:0000256" key="5">
    <source>
        <dbReference type="ARBA" id="ARBA00023326"/>
    </source>
</evidence>
<dbReference type="Gene3D" id="2.130.10.10">
    <property type="entry name" value="YVTN repeat-like/Quinoprotein amine dehydrogenase"/>
    <property type="match status" value="2"/>
</dbReference>
<evidence type="ECO:0000313" key="9">
    <source>
        <dbReference type="Proteomes" id="UP000627292"/>
    </source>
</evidence>
<evidence type="ECO:0000256" key="2">
    <source>
        <dbReference type="ARBA" id="ARBA00022801"/>
    </source>
</evidence>
<keyword evidence="4" id="KW-0326">Glycosidase</keyword>
<comment type="similarity">
    <text evidence="6">Belongs to the glycosyl hydrolase 74 family.</text>
</comment>
<accession>A0A917J0Q4</accession>
<reference evidence="8" key="1">
    <citation type="journal article" date="2014" name="Int. J. Syst. Evol. Microbiol.">
        <title>Complete genome sequence of Corynebacterium casei LMG S-19264T (=DSM 44701T), isolated from a smear-ripened cheese.</title>
        <authorList>
            <consortium name="US DOE Joint Genome Institute (JGI-PGF)"/>
            <person name="Walter F."/>
            <person name="Albersmeier A."/>
            <person name="Kalinowski J."/>
            <person name="Ruckert C."/>
        </authorList>
    </citation>
    <scope>NUCLEOTIDE SEQUENCE</scope>
    <source>
        <strain evidence="8">CGMCC 1.15290</strain>
    </source>
</reference>
<reference evidence="8" key="2">
    <citation type="submission" date="2020-09" db="EMBL/GenBank/DDBJ databases">
        <authorList>
            <person name="Sun Q."/>
            <person name="Zhou Y."/>
        </authorList>
    </citation>
    <scope>NUCLEOTIDE SEQUENCE</scope>
    <source>
        <strain evidence="8">CGMCC 1.15290</strain>
    </source>
</reference>
<protein>
    <submittedName>
        <fullName evidence="8">Carbohydrate-binding protein</fullName>
    </submittedName>
</protein>
<comment type="caution">
    <text evidence="8">The sequence shown here is derived from an EMBL/GenBank/DDBJ whole genome shotgun (WGS) entry which is preliminary data.</text>
</comment>
<evidence type="ECO:0000256" key="4">
    <source>
        <dbReference type="ARBA" id="ARBA00023295"/>
    </source>
</evidence>
<dbReference type="Proteomes" id="UP000627292">
    <property type="component" value="Unassembled WGS sequence"/>
</dbReference>
<dbReference type="GO" id="GO:0010411">
    <property type="term" value="P:xyloglucan metabolic process"/>
    <property type="evidence" value="ECO:0007669"/>
    <property type="project" value="TreeGrafter"/>
</dbReference>
<evidence type="ECO:0000256" key="1">
    <source>
        <dbReference type="ARBA" id="ARBA00022729"/>
    </source>
</evidence>
<keyword evidence="1 7" id="KW-0732">Signal</keyword>
<keyword evidence="3" id="KW-0119">Carbohydrate metabolism</keyword>
<dbReference type="InterPro" id="IPR015943">
    <property type="entry name" value="WD40/YVTN_repeat-like_dom_sf"/>
</dbReference>
<organism evidence="8 9">
    <name type="scientific">Filimonas zeae</name>
    <dbReference type="NCBI Taxonomy" id="1737353"/>
    <lineage>
        <taxon>Bacteria</taxon>
        <taxon>Pseudomonadati</taxon>
        <taxon>Bacteroidota</taxon>
        <taxon>Chitinophagia</taxon>
        <taxon>Chitinophagales</taxon>
        <taxon>Chitinophagaceae</taxon>
        <taxon>Filimonas</taxon>
    </lineage>
</organism>
<gene>
    <name evidence="8" type="ORF">GCM10011379_35240</name>
</gene>
<proteinExistence type="inferred from homology"/>
<dbReference type="GO" id="GO:0000272">
    <property type="term" value="P:polysaccharide catabolic process"/>
    <property type="evidence" value="ECO:0007669"/>
    <property type="project" value="UniProtKB-KW"/>
</dbReference>
<dbReference type="GO" id="GO:0016798">
    <property type="term" value="F:hydrolase activity, acting on glycosyl bonds"/>
    <property type="evidence" value="ECO:0007669"/>
    <property type="project" value="UniProtKB-KW"/>
</dbReference>
<evidence type="ECO:0000256" key="6">
    <source>
        <dbReference type="ARBA" id="ARBA00037986"/>
    </source>
</evidence>
<sequence length="712" mass="76648">MRVRISIFFYNILLLLMAGNMPATAQSYVWRNVKTGAGGFVTGLIYHTREKGLLYARTDVGGAYRWDTTYRSWVALTDGFSNETYSGILSLATDPSDANLVYIATGLYTQPWAGKAALFASTNRGQTWQQYDLPFQLGGNEDGRQTGERLQVDPHNNRILYLGTSKDGLWKSTDYGVSWDKLKGFPVPTGKGGVGFVLPDEQSGTAGKATPVLYAGCLQTGAGLYRSNNAGKSWQLVPGQPTGLMPQRAVLCGNGNLVITFSDQPGPNDIKKGAVFQFNTHTGIWRQLPVPEGMGGYAGVAASVTGDTLLVSTLDRWAPHDEVYLSTDGGNTWKGLLEKAGYNCASFPYAASLTPHWIGAVAMNPFNSEEAWFVTGYGVFHNSSVFAVTNGPLQWDFDNEGLEELVVSDLACPPQGVPLLSTVWDLDGFRHPSPDVSPPAGTFAPKQGGSFSIDFAQQQPAYVVRAFHNSKGNYGAVSKDGGVSWQSFTAYPSGTTGAGTLAVTADAGVLVWSPAAAEMHRSVNGGNSWQVCRNVPAKLKPVCDRVNAGRVYAYDALQGVFYYSMDTAATFVRSKAVVPQLPSYQLGQAQLKATPGREGDIWCTAGPEGLHHSTDGGFRFSKNETMQEAYKIALGKQAPGADYPAVYVVGKAFGQYGFFRSTDGGQSWLRINSDNNQYLGIRAIAADANVFGRVYIGTSGRGIVYGDEYTGK</sequence>
<name>A0A917J0Q4_9BACT</name>
<evidence type="ECO:0000313" key="8">
    <source>
        <dbReference type="EMBL" id="GGH73576.1"/>
    </source>
</evidence>
<keyword evidence="2" id="KW-0378">Hydrolase</keyword>
<feature type="signal peptide" evidence="7">
    <location>
        <begin position="1"/>
        <end position="25"/>
    </location>
</feature>
<dbReference type="EMBL" id="BMIB01000003">
    <property type="protein sequence ID" value="GGH73576.1"/>
    <property type="molecule type" value="Genomic_DNA"/>
</dbReference>
<dbReference type="SUPFAM" id="SSF110296">
    <property type="entry name" value="Oligoxyloglucan reducing end-specific cellobiohydrolase"/>
    <property type="match status" value="2"/>
</dbReference>
<dbReference type="PANTHER" id="PTHR43739:SF2">
    <property type="entry name" value="OLIGOXYLOGLUCAN-REDUCING END-SPECIFIC XYLOGLUCANASE-RELATED"/>
    <property type="match status" value="1"/>
</dbReference>
<dbReference type="PANTHER" id="PTHR43739">
    <property type="entry name" value="XYLOGLUCANASE (EUROFUNG)"/>
    <property type="match status" value="1"/>
</dbReference>
<keyword evidence="9" id="KW-1185">Reference proteome</keyword>
<evidence type="ECO:0000256" key="7">
    <source>
        <dbReference type="SAM" id="SignalP"/>
    </source>
</evidence>
<keyword evidence="5" id="KW-0624">Polysaccharide degradation</keyword>
<dbReference type="RefSeq" id="WP_188954650.1">
    <property type="nucleotide sequence ID" value="NZ_BMIB01000003.1"/>
</dbReference>